<gene>
    <name evidence="2" type="ORF">D9K81_06405</name>
</gene>
<dbReference type="InterPro" id="IPR009003">
    <property type="entry name" value="Peptidase_S1_PA"/>
</dbReference>
<comment type="caution">
    <text evidence="2">The sequence shown here is derived from an EMBL/GenBank/DDBJ whole genome shotgun (WGS) entry which is preliminary data.</text>
</comment>
<evidence type="ECO:0000313" key="3">
    <source>
        <dbReference type="Proteomes" id="UP000280271"/>
    </source>
</evidence>
<evidence type="ECO:0000313" key="2">
    <source>
        <dbReference type="EMBL" id="RLL22820.1"/>
    </source>
</evidence>
<organism evidence="2 3">
    <name type="scientific">Acinetobacter chengduensis</name>
    <dbReference type="NCBI Taxonomy" id="2420890"/>
    <lineage>
        <taxon>Bacteria</taxon>
        <taxon>Pseudomonadati</taxon>
        <taxon>Pseudomonadota</taxon>
        <taxon>Gammaproteobacteria</taxon>
        <taxon>Moraxellales</taxon>
        <taxon>Moraxellaceae</taxon>
        <taxon>Acinetobacter</taxon>
    </lineage>
</organism>
<keyword evidence="2" id="KW-0645">Protease</keyword>
<sequence>MTVSELIQSYCVKVNGGSGVLVNAMTLEYSYVLTAAHVLDGITVHEVFDYQGKPVEVLEVLRHVEPFVPETLSNDYAILKVSFQTHVTQKIFTAEELPHRADLTLVGYPKLERTSQTPIKFYGGHMTNVNDHLIFFTIDGIPSRPEIEGMSGGGTYFHQDGLVFLTGVEFRMDASEEDQQFGRVQCHSLSKYHEIIKIHKCAPMIPAHLECFSRVREKIFAFNVIDPDNIRHLKIALENFTNSLIDNGMPPPYKILEEYGSQLLVDPLKSDELNSLELWEAYLEFLVICALMDNSGKTDDVYIERLGRKRRLMYTSSSDNWIRRLEEFLKAARRLLDENGTLIIASPDAAARTLPPDFQLKKVIGNIALVPNQGPLAPIDEVESLIYSSFNLSHLQGLRKTCVVDIEDEYQVVATAREQLQLLKDKLNEIIK</sequence>
<keyword evidence="2" id="KW-0378">Hydrolase</keyword>
<dbReference type="GO" id="GO:0006508">
    <property type="term" value="P:proteolysis"/>
    <property type="evidence" value="ECO:0007669"/>
    <property type="project" value="UniProtKB-KW"/>
</dbReference>
<protein>
    <submittedName>
        <fullName evidence="2">Serine protease</fullName>
    </submittedName>
</protein>
<keyword evidence="3" id="KW-1185">Reference proteome</keyword>
<evidence type="ECO:0000259" key="1">
    <source>
        <dbReference type="Pfam" id="PF20280"/>
    </source>
</evidence>
<reference evidence="2 3" key="1">
    <citation type="submission" date="2018-09" db="EMBL/GenBank/DDBJ databases">
        <title>The draft genome of Acinetobacter sp. strains.</title>
        <authorList>
            <person name="Qin J."/>
            <person name="Feng Y."/>
            <person name="Zong Z."/>
        </authorList>
    </citation>
    <scope>NUCLEOTIDE SEQUENCE [LARGE SCALE GENOMIC DNA]</scope>
    <source>
        <strain evidence="2 3">WCHAc060005</strain>
    </source>
</reference>
<dbReference type="Pfam" id="PF13365">
    <property type="entry name" value="Trypsin_2"/>
    <property type="match status" value="1"/>
</dbReference>
<feature type="domain" description="ABC-three component systems C-terminal" evidence="1">
    <location>
        <begin position="186"/>
        <end position="403"/>
    </location>
</feature>
<accession>A0ABX9TYZ6</accession>
<dbReference type="InterPro" id="IPR046916">
    <property type="entry name" value="ABC-3C_CTD4"/>
</dbReference>
<name>A0ABX9TYZ6_9GAMM</name>
<dbReference type="RefSeq" id="WP_120375319.1">
    <property type="nucleotide sequence ID" value="NZ_RCHC01000005.1"/>
</dbReference>
<dbReference type="EMBL" id="RCHC01000005">
    <property type="protein sequence ID" value="RLL22820.1"/>
    <property type="molecule type" value="Genomic_DNA"/>
</dbReference>
<dbReference type="GO" id="GO:0008233">
    <property type="term" value="F:peptidase activity"/>
    <property type="evidence" value="ECO:0007669"/>
    <property type="project" value="UniProtKB-KW"/>
</dbReference>
<dbReference type="SUPFAM" id="SSF50494">
    <property type="entry name" value="Trypsin-like serine proteases"/>
    <property type="match status" value="1"/>
</dbReference>
<dbReference type="Proteomes" id="UP000280271">
    <property type="component" value="Unassembled WGS sequence"/>
</dbReference>
<dbReference type="Pfam" id="PF20280">
    <property type="entry name" value="CTD4"/>
    <property type="match status" value="1"/>
</dbReference>
<proteinExistence type="predicted"/>